<evidence type="ECO:0000313" key="14">
    <source>
        <dbReference type="EMBL" id="MCX7569706.1"/>
    </source>
</evidence>
<dbReference type="SUPFAM" id="SSF56176">
    <property type="entry name" value="FAD-binding/transporter-associated domain-like"/>
    <property type="match status" value="1"/>
</dbReference>
<dbReference type="InterPro" id="IPR051676">
    <property type="entry name" value="UPF0053_domain"/>
</dbReference>
<evidence type="ECO:0000256" key="7">
    <source>
        <dbReference type="ARBA" id="ARBA00023122"/>
    </source>
</evidence>
<feature type="domain" description="CNNM transmembrane" evidence="13">
    <location>
        <begin position="3"/>
        <end position="206"/>
    </location>
</feature>
<organism evidence="14 15">
    <name type="scientific">Tumebacillus lacus</name>
    <dbReference type="NCBI Taxonomy" id="2995335"/>
    <lineage>
        <taxon>Bacteria</taxon>
        <taxon>Bacillati</taxon>
        <taxon>Bacillota</taxon>
        <taxon>Bacilli</taxon>
        <taxon>Bacillales</taxon>
        <taxon>Alicyclobacillaceae</taxon>
        <taxon>Tumebacillus</taxon>
    </lineage>
</organism>
<dbReference type="SMART" id="SM00116">
    <property type="entry name" value="CBS"/>
    <property type="match status" value="2"/>
</dbReference>
<evidence type="ECO:0000256" key="8">
    <source>
        <dbReference type="ARBA" id="ARBA00023136"/>
    </source>
</evidence>
<evidence type="ECO:0000256" key="6">
    <source>
        <dbReference type="ARBA" id="ARBA00022989"/>
    </source>
</evidence>
<dbReference type="InterPro" id="IPR002550">
    <property type="entry name" value="CNNM"/>
</dbReference>
<evidence type="ECO:0000256" key="11">
    <source>
        <dbReference type="SAM" id="Phobius"/>
    </source>
</evidence>
<dbReference type="Gene3D" id="3.10.580.10">
    <property type="entry name" value="CBS-domain"/>
    <property type="match status" value="1"/>
</dbReference>
<evidence type="ECO:0000256" key="5">
    <source>
        <dbReference type="ARBA" id="ARBA00022737"/>
    </source>
</evidence>
<keyword evidence="6 10" id="KW-1133">Transmembrane helix</keyword>
<dbReference type="PANTHER" id="PTHR43099">
    <property type="entry name" value="UPF0053 PROTEIN YRKA"/>
    <property type="match status" value="1"/>
</dbReference>
<evidence type="ECO:0000259" key="13">
    <source>
        <dbReference type="PROSITE" id="PS51846"/>
    </source>
</evidence>
<keyword evidence="7 9" id="KW-0129">CBS domain</keyword>
<keyword evidence="8 10" id="KW-0472">Membrane</keyword>
<dbReference type="Pfam" id="PF01595">
    <property type="entry name" value="CNNM"/>
    <property type="match status" value="1"/>
</dbReference>
<dbReference type="Proteomes" id="UP001208017">
    <property type="component" value="Unassembled WGS sequence"/>
</dbReference>
<sequence length="443" mass="50085">MAQPSMAALNLALVLFLVFLNGFFVAAEFAMVRIRQSRVQQLVEEGNRKALRAQRVLKHLDAYLSATQLGITLASLGLGWIGEPAIAQLIEPPLTALGVPILAVHTVAFVIAFAVITFLHIVLGELAPKSLAIHRPEVTVMFTAWPMIAFHKIMYPFIWFLNGTANLLLRSLGIMPATEGELAHTEEEIRMLVSQSHRSGLIDQTEMALFDSVFDFSERIAREIMVPRIDMVTLDINDSRDEVLAKIRREQHTRFPVTREDKDHVLGFIHIKDFYLRLDDGKPFDLQKVLRRIIVVSESAEISIVLREMQKHRTQMAIVVDEFGGTAGLITMEDIIEELVGEIRDEFDIDEIPPVQTTPEGYLVEGRVLVDEINDLLRIRLNNEEVDTIGGWVYGTLGRTPEQGEIVEAEGYRFRVEELEGHRVERVRISKDHQADPDKEGIV</sequence>
<dbReference type="Pfam" id="PF00571">
    <property type="entry name" value="CBS"/>
    <property type="match status" value="2"/>
</dbReference>
<dbReference type="Gene3D" id="3.30.465.10">
    <property type="match status" value="1"/>
</dbReference>
<name>A0ABT3X260_9BACL</name>
<gene>
    <name evidence="14" type="ORF">OS242_06990</name>
</gene>
<feature type="domain" description="CBS" evidence="12">
    <location>
        <begin position="289"/>
        <end position="346"/>
    </location>
</feature>
<evidence type="ECO:0000256" key="1">
    <source>
        <dbReference type="ARBA" id="ARBA00004651"/>
    </source>
</evidence>
<dbReference type="PROSITE" id="PS51371">
    <property type="entry name" value="CBS"/>
    <property type="match status" value="2"/>
</dbReference>
<dbReference type="InterPro" id="IPR000644">
    <property type="entry name" value="CBS_dom"/>
</dbReference>
<dbReference type="InterPro" id="IPR005170">
    <property type="entry name" value="Transptr-assoc_dom"/>
</dbReference>
<keyword evidence="15" id="KW-1185">Reference proteome</keyword>
<dbReference type="SMART" id="SM01091">
    <property type="entry name" value="CorC_HlyC"/>
    <property type="match status" value="1"/>
</dbReference>
<keyword evidence="3" id="KW-1003">Cell membrane</keyword>
<dbReference type="InterPro" id="IPR016169">
    <property type="entry name" value="FAD-bd_PCMH_sub2"/>
</dbReference>
<reference evidence="14 15" key="1">
    <citation type="submission" date="2022-11" db="EMBL/GenBank/DDBJ databases">
        <title>Study of microbial diversity in lake waters.</title>
        <authorList>
            <person name="Zhang J."/>
        </authorList>
    </citation>
    <scope>NUCLEOTIDE SEQUENCE [LARGE SCALE GENOMIC DNA]</scope>
    <source>
        <strain evidence="14 15">DT12</strain>
    </source>
</reference>
<keyword evidence="5" id="KW-0677">Repeat</keyword>
<evidence type="ECO:0000256" key="10">
    <source>
        <dbReference type="PROSITE-ProRule" id="PRU01193"/>
    </source>
</evidence>
<dbReference type="InterPro" id="IPR046342">
    <property type="entry name" value="CBS_dom_sf"/>
</dbReference>
<proteinExistence type="inferred from homology"/>
<dbReference type="EMBL" id="JAPMLT010000002">
    <property type="protein sequence ID" value="MCX7569706.1"/>
    <property type="molecule type" value="Genomic_DNA"/>
</dbReference>
<dbReference type="PANTHER" id="PTHR43099:SF2">
    <property type="entry name" value="UPF0053 PROTEIN YRKA"/>
    <property type="match status" value="1"/>
</dbReference>
<evidence type="ECO:0000259" key="12">
    <source>
        <dbReference type="PROSITE" id="PS51371"/>
    </source>
</evidence>
<feature type="domain" description="CBS" evidence="12">
    <location>
        <begin position="225"/>
        <end position="284"/>
    </location>
</feature>
<evidence type="ECO:0000256" key="2">
    <source>
        <dbReference type="ARBA" id="ARBA00006337"/>
    </source>
</evidence>
<evidence type="ECO:0000256" key="9">
    <source>
        <dbReference type="PROSITE-ProRule" id="PRU00703"/>
    </source>
</evidence>
<dbReference type="Pfam" id="PF03471">
    <property type="entry name" value="CorC_HlyC"/>
    <property type="match status" value="1"/>
</dbReference>
<dbReference type="InterPro" id="IPR036318">
    <property type="entry name" value="FAD-bd_PCMH-like_sf"/>
</dbReference>
<feature type="transmembrane region" description="Helical" evidence="11">
    <location>
        <begin position="6"/>
        <end position="32"/>
    </location>
</feature>
<comment type="caution">
    <text evidence="14">The sequence shown here is derived from an EMBL/GenBank/DDBJ whole genome shotgun (WGS) entry which is preliminary data.</text>
</comment>
<comment type="subcellular location">
    <subcellularLocation>
        <location evidence="1">Cell membrane</location>
        <topology evidence="1">Multi-pass membrane protein</topology>
    </subcellularLocation>
</comment>
<evidence type="ECO:0000256" key="4">
    <source>
        <dbReference type="ARBA" id="ARBA00022692"/>
    </source>
</evidence>
<comment type="similarity">
    <text evidence="2">Belongs to the UPF0053 family.</text>
</comment>
<dbReference type="InterPro" id="IPR044751">
    <property type="entry name" value="Ion_transp-like_CBS"/>
</dbReference>
<evidence type="ECO:0000256" key="3">
    <source>
        <dbReference type="ARBA" id="ARBA00022475"/>
    </source>
</evidence>
<dbReference type="CDD" id="cd04590">
    <property type="entry name" value="CBS_pair_CorC_HlyC_assoc"/>
    <property type="match status" value="1"/>
</dbReference>
<feature type="transmembrane region" description="Helical" evidence="11">
    <location>
        <begin position="101"/>
        <end position="126"/>
    </location>
</feature>
<protein>
    <submittedName>
        <fullName evidence="14">Hemolysin family protein</fullName>
    </submittedName>
</protein>
<dbReference type="PROSITE" id="PS51846">
    <property type="entry name" value="CNNM"/>
    <property type="match status" value="1"/>
</dbReference>
<keyword evidence="4 10" id="KW-0812">Transmembrane</keyword>
<dbReference type="SUPFAM" id="SSF54631">
    <property type="entry name" value="CBS-domain pair"/>
    <property type="match status" value="1"/>
</dbReference>
<accession>A0ABT3X260</accession>
<feature type="transmembrane region" description="Helical" evidence="11">
    <location>
        <begin position="62"/>
        <end position="81"/>
    </location>
</feature>
<feature type="transmembrane region" description="Helical" evidence="11">
    <location>
        <begin position="138"/>
        <end position="161"/>
    </location>
</feature>
<evidence type="ECO:0000313" key="15">
    <source>
        <dbReference type="Proteomes" id="UP001208017"/>
    </source>
</evidence>